<evidence type="ECO:0000256" key="3">
    <source>
        <dbReference type="ARBA" id="ARBA00022884"/>
    </source>
</evidence>
<keyword evidence="3 7" id="KW-0694">RNA-binding</keyword>
<comment type="function">
    <text evidence="7">This is one of the proteins that bind and probably mediate the attachment of the 5S RNA into the large ribosomal subunit, where it forms part of the central protuberance.</text>
</comment>
<dbReference type="SUPFAM" id="SSF53137">
    <property type="entry name" value="Translational machinery components"/>
    <property type="match status" value="1"/>
</dbReference>
<evidence type="ECO:0000256" key="7">
    <source>
        <dbReference type="HAMAP-Rule" id="MF_01337"/>
    </source>
</evidence>
<dbReference type="HAMAP" id="MF_01337_B">
    <property type="entry name" value="Ribosomal_uL18_B"/>
    <property type="match status" value="1"/>
</dbReference>
<evidence type="ECO:0000256" key="1">
    <source>
        <dbReference type="ARBA" id="ARBA00007116"/>
    </source>
</evidence>
<evidence type="ECO:0000313" key="9">
    <source>
        <dbReference type="Proteomes" id="UP000230340"/>
    </source>
</evidence>
<dbReference type="GO" id="GO:0022625">
    <property type="term" value="C:cytosolic large ribosomal subunit"/>
    <property type="evidence" value="ECO:0007669"/>
    <property type="project" value="TreeGrafter"/>
</dbReference>
<dbReference type="CDD" id="cd00432">
    <property type="entry name" value="Ribosomal_L18_L5e"/>
    <property type="match status" value="1"/>
</dbReference>
<sequence>MKVKQRSQKDKLKTKIRSRISGTSDVPRISVFRSNRYVLIQAIDDQKGVTIASVNDRKGVEAKGKTGKAQLAGKMVAEELIKKGVKRAVFDRNGFKYHGRVKAVAEGARSAGLQI</sequence>
<dbReference type="InterPro" id="IPR005484">
    <property type="entry name" value="Ribosomal_uL18_bac/plant/anim"/>
</dbReference>
<reference evidence="9" key="1">
    <citation type="submission" date="2017-09" db="EMBL/GenBank/DDBJ databases">
        <title>Depth-based differentiation of microbial function through sediment-hosted aquifers and enrichment of novel symbionts in the deep terrestrial subsurface.</title>
        <authorList>
            <person name="Probst A.J."/>
            <person name="Ladd B."/>
            <person name="Jarett J.K."/>
            <person name="Geller-Mcgrath D.E."/>
            <person name="Sieber C.M.K."/>
            <person name="Emerson J.B."/>
            <person name="Anantharaman K."/>
            <person name="Thomas B.C."/>
            <person name="Malmstrom R."/>
            <person name="Stieglmeier M."/>
            <person name="Klingl A."/>
            <person name="Woyke T."/>
            <person name="Ryan C.M."/>
            <person name="Banfield J.F."/>
        </authorList>
    </citation>
    <scope>NUCLEOTIDE SEQUENCE [LARGE SCALE GENOMIC DNA]</scope>
</reference>
<name>A0A2H0XEX5_UNCKA</name>
<proteinExistence type="inferred from homology"/>
<comment type="similarity">
    <text evidence="1 7">Belongs to the universal ribosomal protein uL18 family.</text>
</comment>
<dbReference type="PANTHER" id="PTHR12899:SF3">
    <property type="entry name" value="LARGE RIBOSOMAL SUBUNIT PROTEIN UL18M"/>
    <property type="match status" value="1"/>
</dbReference>
<evidence type="ECO:0000256" key="5">
    <source>
        <dbReference type="ARBA" id="ARBA00023274"/>
    </source>
</evidence>
<dbReference type="Proteomes" id="UP000230340">
    <property type="component" value="Unassembled WGS sequence"/>
</dbReference>
<dbReference type="Gene3D" id="3.30.420.100">
    <property type="match status" value="1"/>
</dbReference>
<keyword evidence="2 7" id="KW-0699">rRNA-binding</keyword>
<dbReference type="GO" id="GO:0008097">
    <property type="term" value="F:5S rRNA binding"/>
    <property type="evidence" value="ECO:0007669"/>
    <property type="project" value="TreeGrafter"/>
</dbReference>
<gene>
    <name evidence="7" type="primary">rplR</name>
    <name evidence="8" type="ORF">COT49_00765</name>
</gene>
<dbReference type="PANTHER" id="PTHR12899">
    <property type="entry name" value="39S RIBOSOMAL PROTEIN L18, MITOCHONDRIAL"/>
    <property type="match status" value="1"/>
</dbReference>
<dbReference type="InterPro" id="IPR057268">
    <property type="entry name" value="Ribosomal_L18"/>
</dbReference>
<evidence type="ECO:0000313" key="8">
    <source>
        <dbReference type="EMBL" id="PIS23365.1"/>
    </source>
</evidence>
<organism evidence="8 9">
    <name type="scientific">candidate division WWE3 bacterium CG08_land_8_20_14_0_20_40_13</name>
    <dbReference type="NCBI Taxonomy" id="1975084"/>
    <lineage>
        <taxon>Bacteria</taxon>
        <taxon>Katanobacteria</taxon>
    </lineage>
</organism>
<evidence type="ECO:0000256" key="2">
    <source>
        <dbReference type="ARBA" id="ARBA00022730"/>
    </source>
</evidence>
<accession>A0A2H0XEX5</accession>
<comment type="caution">
    <text evidence="8">The sequence shown here is derived from an EMBL/GenBank/DDBJ whole genome shotgun (WGS) entry which is preliminary data.</text>
</comment>
<comment type="subunit">
    <text evidence="7">Part of the 50S ribosomal subunit; part of the 5S rRNA/L5/L18/L25 subcomplex. Contacts the 5S and 23S rRNAs.</text>
</comment>
<evidence type="ECO:0000256" key="6">
    <source>
        <dbReference type="ARBA" id="ARBA00035197"/>
    </source>
</evidence>
<keyword evidence="5 7" id="KW-0687">Ribonucleoprotein</keyword>
<dbReference type="InterPro" id="IPR004389">
    <property type="entry name" value="Ribosomal_uL18_bac-type"/>
</dbReference>
<protein>
    <recommendedName>
        <fullName evidence="6 7">Large ribosomal subunit protein uL18</fullName>
    </recommendedName>
</protein>
<dbReference type="NCBIfam" id="TIGR00060">
    <property type="entry name" value="L18_bact"/>
    <property type="match status" value="1"/>
</dbReference>
<keyword evidence="4 7" id="KW-0689">Ribosomal protein</keyword>
<evidence type="ECO:0000256" key="4">
    <source>
        <dbReference type="ARBA" id="ARBA00022980"/>
    </source>
</evidence>
<dbReference type="AlphaFoldDB" id="A0A2H0XEX5"/>
<dbReference type="GO" id="GO:0003735">
    <property type="term" value="F:structural constituent of ribosome"/>
    <property type="evidence" value="ECO:0007669"/>
    <property type="project" value="InterPro"/>
</dbReference>
<dbReference type="GO" id="GO:0006412">
    <property type="term" value="P:translation"/>
    <property type="evidence" value="ECO:0007669"/>
    <property type="project" value="UniProtKB-UniRule"/>
</dbReference>
<dbReference type="EMBL" id="PEYT01000004">
    <property type="protein sequence ID" value="PIS23365.1"/>
    <property type="molecule type" value="Genomic_DNA"/>
</dbReference>
<dbReference type="Pfam" id="PF00861">
    <property type="entry name" value="Ribosomal_L18p"/>
    <property type="match status" value="1"/>
</dbReference>